<sequence>METRFQVTESDIDEMGPVDYLVIEFPADRPPNGSALPLLLDLVERGIIRVLDLAFVRKDRDGSVAGVDISEVGLEGEVDVTLFAEASSGLLDETDFSEAGAALEPGCSAAVLVYENTWAAPLARALRHNGAELVASGRIPVQSILASLEKLDVEM</sequence>
<dbReference type="EMBL" id="FXAV01000006">
    <property type="protein sequence ID" value="SMG40077.1"/>
    <property type="molecule type" value="Genomic_DNA"/>
</dbReference>
<proteinExistence type="predicted"/>
<evidence type="ECO:0008006" key="3">
    <source>
        <dbReference type="Google" id="ProtNLM"/>
    </source>
</evidence>
<accession>A0ABY1MBJ3</accession>
<evidence type="ECO:0000313" key="1">
    <source>
        <dbReference type="EMBL" id="SMG40077.1"/>
    </source>
</evidence>
<dbReference type="Proteomes" id="UP000193566">
    <property type="component" value="Unassembled WGS sequence"/>
</dbReference>
<dbReference type="Pfam" id="PF19850">
    <property type="entry name" value="DUF6325"/>
    <property type="match status" value="1"/>
</dbReference>
<reference evidence="1 2" key="1">
    <citation type="submission" date="2017-04" db="EMBL/GenBank/DDBJ databases">
        <authorList>
            <person name="Varghese N."/>
            <person name="Submissions S."/>
        </authorList>
    </citation>
    <scope>NUCLEOTIDE SEQUENCE [LARGE SCALE GENOMIC DNA]</scope>
    <source>
        <strain evidence="1 2">J3</strain>
    </source>
</reference>
<evidence type="ECO:0000313" key="2">
    <source>
        <dbReference type="Proteomes" id="UP000193566"/>
    </source>
</evidence>
<name>A0ABY1MBJ3_RHORH</name>
<keyword evidence="2" id="KW-1185">Reference proteome</keyword>
<dbReference type="InterPro" id="IPR046288">
    <property type="entry name" value="DUF6325"/>
</dbReference>
<organism evidence="1 2">
    <name type="scientific">Rhodococcus rhodochrous J3</name>
    <dbReference type="NCBI Taxonomy" id="903528"/>
    <lineage>
        <taxon>Bacteria</taxon>
        <taxon>Bacillati</taxon>
        <taxon>Actinomycetota</taxon>
        <taxon>Actinomycetes</taxon>
        <taxon>Mycobacteriales</taxon>
        <taxon>Nocardiaceae</taxon>
        <taxon>Rhodococcus</taxon>
    </lineage>
</organism>
<comment type="caution">
    <text evidence="1">The sequence shown here is derived from an EMBL/GenBank/DDBJ whole genome shotgun (WGS) entry which is preliminary data.</text>
</comment>
<protein>
    <recommendedName>
        <fullName evidence="3">DUF1269 domain-containing protein</fullName>
    </recommendedName>
</protein>
<gene>
    <name evidence="1" type="ORF">SAMN02745947_02768</name>
</gene>